<dbReference type="PANTHER" id="PTHR10192:SF5">
    <property type="entry name" value="GEPHYRIN"/>
    <property type="match status" value="1"/>
</dbReference>
<dbReference type="NCBIfam" id="NF045515">
    <property type="entry name" value="Glp_gephyrin"/>
    <property type="match status" value="1"/>
</dbReference>
<evidence type="ECO:0000256" key="3">
    <source>
        <dbReference type="ARBA" id="ARBA00010763"/>
    </source>
</evidence>
<keyword evidence="5" id="KW-0808">Transferase</keyword>
<dbReference type="AlphaFoldDB" id="A0A8F6TV33"/>
<dbReference type="GO" id="GO:0006777">
    <property type="term" value="P:Mo-molybdopterin cofactor biosynthetic process"/>
    <property type="evidence" value="ECO:0007669"/>
    <property type="project" value="UniProtKB-UniRule"/>
</dbReference>
<dbReference type="InterPro" id="IPR001453">
    <property type="entry name" value="MoaB/Mog_dom"/>
</dbReference>
<comment type="cofactor">
    <cofactor evidence="5">
        <name>Mg(2+)</name>
        <dbReference type="ChEBI" id="CHEBI:18420"/>
    </cofactor>
</comment>
<dbReference type="InterPro" id="IPR038987">
    <property type="entry name" value="MoeA-like"/>
</dbReference>
<evidence type="ECO:0000259" key="6">
    <source>
        <dbReference type="SMART" id="SM00852"/>
    </source>
</evidence>
<keyword evidence="5" id="KW-0460">Magnesium</keyword>
<comment type="function">
    <text evidence="1 5">Catalyzes the insertion of molybdate into adenylated molybdopterin with the concomitant release of AMP.</text>
</comment>
<dbReference type="GO" id="GO:0061599">
    <property type="term" value="F:molybdopterin molybdotransferase activity"/>
    <property type="evidence" value="ECO:0007669"/>
    <property type="project" value="UniProtKB-UniRule"/>
</dbReference>
<evidence type="ECO:0000256" key="2">
    <source>
        <dbReference type="ARBA" id="ARBA00005046"/>
    </source>
</evidence>
<dbReference type="PANTHER" id="PTHR10192">
    <property type="entry name" value="MOLYBDOPTERIN BIOSYNTHESIS PROTEIN"/>
    <property type="match status" value="1"/>
</dbReference>
<accession>A0A8F6TV33</accession>
<feature type="domain" description="MoaB/Mog" evidence="6">
    <location>
        <begin position="173"/>
        <end position="310"/>
    </location>
</feature>
<dbReference type="EMBL" id="CP079194">
    <property type="protein sequence ID" value="QXT38704.1"/>
    <property type="molecule type" value="Genomic_DNA"/>
</dbReference>
<dbReference type="UniPathway" id="UPA00344"/>
<comment type="similarity">
    <text evidence="3 5">Belongs to the MoeA family.</text>
</comment>
<evidence type="ECO:0000256" key="4">
    <source>
        <dbReference type="ARBA" id="ARBA00047317"/>
    </source>
</evidence>
<protein>
    <recommendedName>
        <fullName evidence="5">Molybdopterin molybdenumtransferase</fullName>
        <ecNumber evidence="5">2.10.1.1</ecNumber>
    </recommendedName>
</protein>
<evidence type="ECO:0000256" key="5">
    <source>
        <dbReference type="RuleBase" id="RU365090"/>
    </source>
</evidence>
<dbReference type="InterPro" id="IPR005110">
    <property type="entry name" value="MoeA_linker/N"/>
</dbReference>
<organism evidence="7 8">
    <name type="scientific">Gymnodinialimonas ceratoperidinii</name>
    <dbReference type="NCBI Taxonomy" id="2856823"/>
    <lineage>
        <taxon>Bacteria</taxon>
        <taxon>Pseudomonadati</taxon>
        <taxon>Pseudomonadota</taxon>
        <taxon>Alphaproteobacteria</taxon>
        <taxon>Rhodobacterales</taxon>
        <taxon>Paracoccaceae</taxon>
        <taxon>Gymnodinialimonas</taxon>
    </lineage>
</organism>
<gene>
    <name evidence="7" type="ORF">KYE46_12255</name>
</gene>
<dbReference type="RefSeq" id="WP_219000900.1">
    <property type="nucleotide sequence ID" value="NZ_CP079194.1"/>
</dbReference>
<name>A0A8F6TV33_9RHOB</name>
<dbReference type="Pfam" id="PF03453">
    <property type="entry name" value="MoeA_N"/>
    <property type="match status" value="1"/>
</dbReference>
<reference evidence="7 8" key="1">
    <citation type="submission" date="2021-07" db="EMBL/GenBank/DDBJ databases">
        <title>A novel Jannaschia species isolated from marine dinoflagellate Ceratoperidinium margalefii.</title>
        <authorList>
            <person name="Jiang Y."/>
            <person name="Li Z."/>
        </authorList>
    </citation>
    <scope>NUCLEOTIDE SEQUENCE [LARGE SCALE GENOMIC DNA]</scope>
    <source>
        <strain evidence="7 8">J12C1-MA-4</strain>
    </source>
</reference>
<comment type="pathway">
    <text evidence="2 5">Cofactor biosynthesis; molybdopterin biosynthesis.</text>
</comment>
<dbReference type="Pfam" id="PF00994">
    <property type="entry name" value="MoCF_biosynth"/>
    <property type="match status" value="1"/>
</dbReference>
<evidence type="ECO:0000313" key="7">
    <source>
        <dbReference type="EMBL" id="QXT38704.1"/>
    </source>
</evidence>
<evidence type="ECO:0000256" key="1">
    <source>
        <dbReference type="ARBA" id="ARBA00002901"/>
    </source>
</evidence>
<dbReference type="Pfam" id="PF03454">
    <property type="entry name" value="MoeA_C"/>
    <property type="match status" value="1"/>
</dbReference>
<dbReference type="Proteomes" id="UP000825009">
    <property type="component" value="Chromosome"/>
</dbReference>
<keyword evidence="8" id="KW-1185">Reference proteome</keyword>
<dbReference type="CDD" id="cd00887">
    <property type="entry name" value="MoeA"/>
    <property type="match status" value="1"/>
</dbReference>
<dbReference type="SMART" id="SM00852">
    <property type="entry name" value="MoCF_biosynth"/>
    <property type="match status" value="1"/>
</dbReference>
<keyword evidence="5" id="KW-0500">Molybdenum</keyword>
<keyword evidence="5" id="KW-0479">Metal-binding</keyword>
<dbReference type="EC" id="2.10.1.1" evidence="5"/>
<dbReference type="GO" id="GO:0005829">
    <property type="term" value="C:cytosol"/>
    <property type="evidence" value="ECO:0007669"/>
    <property type="project" value="TreeGrafter"/>
</dbReference>
<dbReference type="GO" id="GO:0046872">
    <property type="term" value="F:metal ion binding"/>
    <property type="evidence" value="ECO:0007669"/>
    <property type="project" value="UniProtKB-UniRule"/>
</dbReference>
<comment type="catalytic activity">
    <reaction evidence="4">
        <text>adenylyl-molybdopterin + molybdate = Mo-molybdopterin + AMP + H(+)</text>
        <dbReference type="Rhea" id="RHEA:35047"/>
        <dbReference type="ChEBI" id="CHEBI:15378"/>
        <dbReference type="ChEBI" id="CHEBI:36264"/>
        <dbReference type="ChEBI" id="CHEBI:62727"/>
        <dbReference type="ChEBI" id="CHEBI:71302"/>
        <dbReference type="ChEBI" id="CHEBI:456215"/>
        <dbReference type="EC" id="2.10.1.1"/>
    </reaction>
</comment>
<proteinExistence type="inferred from homology"/>
<dbReference type="InterPro" id="IPR005111">
    <property type="entry name" value="MoeA_C_domain_IV"/>
</dbReference>
<evidence type="ECO:0000313" key="8">
    <source>
        <dbReference type="Proteomes" id="UP000825009"/>
    </source>
</evidence>
<sequence length="398" mass="41587">MISVEDALAACLDLAAPVGSERVALTDAGGRVLVAPVTATRDQPPFSASAMDGYALRDVEAIPGRRLKVVGEAPAGRHWSGTIGPGEALRIFTGAPLPDGTDRVVIQEDVSREGDRITLGRDLGSGHNVRPSGADFVAGDTMSAPRRLSPADVALAASMNVPLLEVSRRPTVALIATGDELVTPGESPRPDQIIASNTYGLKARIEAEGAEARLLPIARDNRESLEQVFDLAAGADLIVTVGGASVGDHDLVGDVAASRGLDRAFYKVAMRPGKPLMAGRLGDAVLLGLPGNPVSAMVCGELFLIPMLQAMMGLPAGARPRLRARLGVELPANGPREHYMRAEISAGEDLPIITPYGSQDSSLLTVLSGASGLLVRPVDAPRTQAGEMVEYVPLHQMF</sequence>
<dbReference type="KEGG" id="gce:KYE46_12255"/>
<keyword evidence="5" id="KW-0501">Molybdenum cofactor biosynthesis</keyword>